<dbReference type="Proteomes" id="UP000606974">
    <property type="component" value="Unassembled WGS sequence"/>
</dbReference>
<proteinExistence type="predicted"/>
<dbReference type="AlphaFoldDB" id="A0A8H7AN57"/>
<organism evidence="1 2">
    <name type="scientific">Endocarpon pusillum</name>
    <dbReference type="NCBI Taxonomy" id="364733"/>
    <lineage>
        <taxon>Eukaryota</taxon>
        <taxon>Fungi</taxon>
        <taxon>Dikarya</taxon>
        <taxon>Ascomycota</taxon>
        <taxon>Pezizomycotina</taxon>
        <taxon>Eurotiomycetes</taxon>
        <taxon>Chaetothyriomycetidae</taxon>
        <taxon>Verrucariales</taxon>
        <taxon>Verrucariaceae</taxon>
        <taxon>Endocarpon</taxon>
    </lineage>
</organism>
<dbReference type="EMBL" id="JAACFV010000023">
    <property type="protein sequence ID" value="KAF7511067.1"/>
    <property type="molecule type" value="Genomic_DNA"/>
</dbReference>
<reference evidence="1" key="1">
    <citation type="submission" date="2020-02" db="EMBL/GenBank/DDBJ databases">
        <authorList>
            <person name="Palmer J.M."/>
        </authorList>
    </citation>
    <scope>NUCLEOTIDE SEQUENCE</scope>
    <source>
        <strain evidence="1">EPUS1.4</strain>
        <tissue evidence="1">Thallus</tissue>
    </source>
</reference>
<evidence type="ECO:0000313" key="2">
    <source>
        <dbReference type="Proteomes" id="UP000606974"/>
    </source>
</evidence>
<gene>
    <name evidence="1" type="ORF">GJ744_005298</name>
</gene>
<keyword evidence="2" id="KW-1185">Reference proteome</keyword>
<name>A0A8H7AN57_9EURO</name>
<evidence type="ECO:0000313" key="1">
    <source>
        <dbReference type="EMBL" id="KAF7511067.1"/>
    </source>
</evidence>
<protein>
    <submittedName>
        <fullName evidence="1">Uncharacterized protein</fullName>
    </submittedName>
</protein>
<comment type="caution">
    <text evidence="1">The sequence shown here is derived from an EMBL/GenBank/DDBJ whole genome shotgun (WGS) entry which is preliminary data.</text>
</comment>
<sequence length="68" mass="7590">MPRPRSHETCFFTTDLASSDPVAETSWLLQPLTLNTGYRRTIIEAQAGRRLRNTTGCQIRLARAEGGV</sequence>
<accession>A0A8H7AN57</accession>